<accession>A0A1B6E4Q9</accession>
<feature type="region of interest" description="Disordered" evidence="1">
    <location>
        <begin position="1"/>
        <end position="117"/>
    </location>
</feature>
<feature type="compositionally biased region" description="Polar residues" evidence="1">
    <location>
        <begin position="8"/>
        <end position="20"/>
    </location>
</feature>
<evidence type="ECO:0000256" key="1">
    <source>
        <dbReference type="SAM" id="MobiDB-lite"/>
    </source>
</evidence>
<feature type="compositionally biased region" description="Acidic residues" evidence="1">
    <location>
        <begin position="78"/>
        <end position="96"/>
    </location>
</feature>
<name>A0A1B6E4Q9_9HEMI</name>
<feature type="compositionally biased region" description="Polar residues" evidence="1">
    <location>
        <begin position="191"/>
        <end position="205"/>
    </location>
</feature>
<protein>
    <submittedName>
        <fullName evidence="2">Uncharacterized protein</fullName>
    </submittedName>
</protein>
<gene>
    <name evidence="2" type="ORF">g.15591</name>
</gene>
<feature type="non-terminal residue" evidence="2">
    <location>
        <position position="1"/>
    </location>
</feature>
<evidence type="ECO:0000313" key="2">
    <source>
        <dbReference type="EMBL" id="JAS32869.1"/>
    </source>
</evidence>
<dbReference type="EMBL" id="GEDC01004429">
    <property type="protein sequence ID" value="JAS32869.1"/>
    <property type="molecule type" value="Transcribed_RNA"/>
</dbReference>
<dbReference type="AlphaFoldDB" id="A0A1B6E4Q9"/>
<feature type="region of interest" description="Disordered" evidence="1">
    <location>
        <begin position="353"/>
        <end position="376"/>
    </location>
</feature>
<reference evidence="2" key="1">
    <citation type="submission" date="2015-12" db="EMBL/GenBank/DDBJ databases">
        <title>De novo transcriptome assembly of four potential Pierce s Disease insect vectors from Arizona vineyards.</title>
        <authorList>
            <person name="Tassone E.E."/>
        </authorList>
    </citation>
    <scope>NUCLEOTIDE SEQUENCE</scope>
</reference>
<organism evidence="2">
    <name type="scientific">Clastoptera arizonana</name>
    <name type="common">Arizona spittle bug</name>
    <dbReference type="NCBI Taxonomy" id="38151"/>
    <lineage>
        <taxon>Eukaryota</taxon>
        <taxon>Metazoa</taxon>
        <taxon>Ecdysozoa</taxon>
        <taxon>Arthropoda</taxon>
        <taxon>Hexapoda</taxon>
        <taxon>Insecta</taxon>
        <taxon>Pterygota</taxon>
        <taxon>Neoptera</taxon>
        <taxon>Paraneoptera</taxon>
        <taxon>Hemiptera</taxon>
        <taxon>Auchenorrhyncha</taxon>
        <taxon>Cercopoidea</taxon>
        <taxon>Clastopteridae</taxon>
        <taxon>Clastoptera</taxon>
    </lineage>
</organism>
<proteinExistence type="predicted"/>
<feature type="compositionally biased region" description="Polar residues" evidence="1">
    <location>
        <begin position="99"/>
        <end position="117"/>
    </location>
</feature>
<feature type="region of interest" description="Disordered" evidence="1">
    <location>
        <begin position="168"/>
        <end position="214"/>
    </location>
</feature>
<sequence>SVRPPSPMSTHKATIANNNFWDDAELSATTDTTTINQSTIENDPDPDDSDGENEDPPYRSLSPCGLRRFGTLSSLEKVEDEDSDGNETGQEQDDLPADCTSNTETSRGQLESVSQSLRGWTARAGTFVAEKMALFDRFSDDNRSGSFIDRYLRQLPNESMNEELAATSTSLAGEDECETSGGTSGEDIWGTPTSGDSELASSPTSDPYPECPIGTAADDAREALMMDELLGGTSNAPPVCTSRGFPQRRRLEPLVEDEEITTESSSPDVSECTKSYSTDQGNRSDSCVTRARSTTTAASQGFFTRLRLRRSHSADSRNVKNNKILQFLRSSKSEDHTHATSGSRLMRLFSRESSDDIPTSMPIQLSQQKNNDKNLERRFWKQLRKRRTSSETVSPVT</sequence>
<feature type="compositionally biased region" description="Acidic residues" evidence="1">
    <location>
        <begin position="42"/>
        <end position="55"/>
    </location>
</feature>
<feature type="compositionally biased region" description="Polar residues" evidence="1">
    <location>
        <begin position="262"/>
        <end position="287"/>
    </location>
</feature>
<feature type="region of interest" description="Disordered" evidence="1">
    <location>
        <begin position="230"/>
        <end position="292"/>
    </location>
</feature>